<feature type="region of interest" description="Disordered" evidence="7">
    <location>
        <begin position="156"/>
        <end position="279"/>
    </location>
</feature>
<dbReference type="Gene3D" id="3.60.110.10">
    <property type="entry name" value="Carbon-nitrogen hydrolase"/>
    <property type="match status" value="1"/>
</dbReference>
<comment type="catalytic activity">
    <reaction evidence="4">
        <text>a nitrile + 2 H2O = a carboxylate + NH4(+)</text>
        <dbReference type="Rhea" id="RHEA:21724"/>
        <dbReference type="ChEBI" id="CHEBI:15377"/>
        <dbReference type="ChEBI" id="CHEBI:18379"/>
        <dbReference type="ChEBI" id="CHEBI:28938"/>
        <dbReference type="ChEBI" id="CHEBI:29067"/>
        <dbReference type="EC" id="3.5.5.1"/>
    </reaction>
</comment>
<evidence type="ECO:0000256" key="7">
    <source>
        <dbReference type="SAM" id="MobiDB-lite"/>
    </source>
</evidence>
<dbReference type="Pfam" id="PF08620">
    <property type="entry name" value="RPAP1_C"/>
    <property type="match status" value="1"/>
</dbReference>
<dbReference type="Pfam" id="PF08621">
    <property type="entry name" value="RPAP1_N"/>
    <property type="match status" value="1"/>
</dbReference>
<feature type="active site" description="Proton acceptor" evidence="6">
    <location>
        <position position="546"/>
    </location>
</feature>
<dbReference type="CDD" id="cd07564">
    <property type="entry name" value="nitrilases_CHs"/>
    <property type="match status" value="1"/>
</dbReference>
<protein>
    <recommendedName>
        <fullName evidence="5">nitrilase</fullName>
        <ecNumber evidence="5">3.5.5.1</ecNumber>
    </recommendedName>
</protein>
<accession>A0A1D2J4A2</accession>
<dbReference type="InterPro" id="IPR000132">
    <property type="entry name" value="Nitrilase/CN_hydratase_CS"/>
</dbReference>
<dbReference type="PROSITE" id="PS00920">
    <property type="entry name" value="NITRIL_CHT_1"/>
    <property type="match status" value="1"/>
</dbReference>
<dbReference type="GO" id="GO:0016836">
    <property type="term" value="F:hydro-lyase activity"/>
    <property type="evidence" value="ECO:0007669"/>
    <property type="project" value="UniProtKB-ARBA"/>
</dbReference>
<comment type="similarity">
    <text evidence="2">Belongs to the RPAP1 family.</text>
</comment>
<dbReference type="VEuPathDB" id="FungiDB:PABG_05658"/>
<evidence type="ECO:0000259" key="8">
    <source>
        <dbReference type="PROSITE" id="PS50263"/>
    </source>
</evidence>
<dbReference type="Pfam" id="PF00795">
    <property type="entry name" value="CN_hydrolase"/>
    <property type="match status" value="1"/>
</dbReference>
<dbReference type="Proteomes" id="UP000242814">
    <property type="component" value="Unassembled WGS sequence"/>
</dbReference>
<proteinExistence type="inferred from homology"/>
<dbReference type="InterPro" id="IPR044149">
    <property type="entry name" value="Nitrilases_CHs"/>
</dbReference>
<evidence type="ECO:0000256" key="1">
    <source>
        <dbReference type="ARBA" id="ARBA00008129"/>
    </source>
</evidence>
<comment type="caution">
    <text evidence="9">The sequence shown here is derived from an EMBL/GenBank/DDBJ whole genome shotgun (WGS) entry which is preliminary data.</text>
</comment>
<name>A0A1D2J4A2_PARBR</name>
<gene>
    <name evidence="9" type="ORF">ACO22_07587</name>
</gene>
<feature type="domain" description="CN hydrolase" evidence="8">
    <location>
        <begin position="506"/>
        <end position="800"/>
    </location>
</feature>
<dbReference type="InterPro" id="IPR003010">
    <property type="entry name" value="C-N_Hydrolase"/>
</dbReference>
<evidence type="ECO:0000313" key="10">
    <source>
        <dbReference type="Proteomes" id="UP000242814"/>
    </source>
</evidence>
<feature type="compositionally biased region" description="Basic and acidic residues" evidence="7">
    <location>
        <begin position="156"/>
        <end position="173"/>
    </location>
</feature>
<dbReference type="VEuPathDB" id="FungiDB:PADG_12017"/>
<dbReference type="VEuPathDB" id="FungiDB:PABG_05657"/>
<keyword evidence="3" id="KW-0378">Hydrolase</keyword>
<evidence type="ECO:0000256" key="6">
    <source>
        <dbReference type="PROSITE-ProRule" id="PRU10139"/>
    </source>
</evidence>
<feature type="region of interest" description="Disordered" evidence="7">
    <location>
        <begin position="1"/>
        <end position="126"/>
    </location>
</feature>
<organism evidence="9 10">
    <name type="scientific">Paracoccidioides brasiliensis</name>
    <dbReference type="NCBI Taxonomy" id="121759"/>
    <lineage>
        <taxon>Eukaryota</taxon>
        <taxon>Fungi</taxon>
        <taxon>Dikarya</taxon>
        <taxon>Ascomycota</taxon>
        <taxon>Pezizomycotina</taxon>
        <taxon>Eurotiomycetes</taxon>
        <taxon>Eurotiomycetidae</taxon>
        <taxon>Onygenales</taxon>
        <taxon>Ajellomycetaceae</taxon>
        <taxon>Paracoccidioides</taxon>
    </lineage>
</organism>
<evidence type="ECO:0000256" key="2">
    <source>
        <dbReference type="ARBA" id="ARBA00009953"/>
    </source>
</evidence>
<dbReference type="InterPro" id="IPR013930">
    <property type="entry name" value="RPAP1_N"/>
</dbReference>
<dbReference type="PROSITE" id="PS50263">
    <property type="entry name" value="CN_HYDROLASE"/>
    <property type="match status" value="1"/>
</dbReference>
<evidence type="ECO:0000256" key="5">
    <source>
        <dbReference type="ARBA" id="ARBA00039045"/>
    </source>
</evidence>
<dbReference type="GO" id="GO:0000257">
    <property type="term" value="F:nitrilase activity"/>
    <property type="evidence" value="ECO:0007669"/>
    <property type="project" value="UniProtKB-EC"/>
</dbReference>
<feature type="compositionally biased region" description="Polar residues" evidence="7">
    <location>
        <begin position="94"/>
        <end position="110"/>
    </location>
</feature>
<dbReference type="EC" id="3.5.5.1" evidence="5"/>
<reference evidence="9 10" key="1">
    <citation type="submission" date="2016-06" db="EMBL/GenBank/DDBJ databases">
        <authorList>
            <person name="Kjaerup R.B."/>
            <person name="Dalgaard T.S."/>
            <person name="Juul-Madsen H.R."/>
        </authorList>
    </citation>
    <scope>NUCLEOTIDE SEQUENCE [LARGE SCALE GENOMIC DNA]</scope>
    <source>
        <strain evidence="9 10">Pb300</strain>
    </source>
</reference>
<dbReference type="PANTHER" id="PTHR46044">
    <property type="entry name" value="NITRILASE"/>
    <property type="match status" value="1"/>
</dbReference>
<evidence type="ECO:0000256" key="4">
    <source>
        <dbReference type="ARBA" id="ARBA00036406"/>
    </source>
</evidence>
<dbReference type="InterPro" id="IPR036526">
    <property type="entry name" value="C-N_Hydrolase_sf"/>
</dbReference>
<evidence type="ECO:0000313" key="9">
    <source>
        <dbReference type="EMBL" id="ODH13113.1"/>
    </source>
</evidence>
<dbReference type="VEuPathDB" id="FungiDB:PADG_05986"/>
<dbReference type="PANTHER" id="PTHR46044:SF14">
    <property type="entry name" value="ARYLACETONITRILASE"/>
    <property type="match status" value="1"/>
</dbReference>
<dbReference type="InterPro" id="IPR013929">
    <property type="entry name" value="RPAP1_C"/>
</dbReference>
<evidence type="ECO:0000256" key="3">
    <source>
        <dbReference type="ARBA" id="ARBA00022801"/>
    </source>
</evidence>
<dbReference type="AlphaFoldDB" id="A0A1D2J4A2"/>
<dbReference type="SUPFAM" id="SSF56317">
    <property type="entry name" value="Carbon-nitrogen hydrolase"/>
    <property type="match status" value="1"/>
</dbReference>
<comment type="similarity">
    <text evidence="1">Belongs to the carbon-nitrogen hydrolase superfamily. Nitrilase family.</text>
</comment>
<dbReference type="EMBL" id="LZYO01000579">
    <property type="protein sequence ID" value="ODH13113.1"/>
    <property type="molecule type" value="Genomic_DNA"/>
</dbReference>
<feature type="compositionally biased region" description="Polar residues" evidence="7">
    <location>
        <begin position="177"/>
        <end position="198"/>
    </location>
</feature>
<sequence length="853" mass="90994">MAVRGERFHINLSSDDEDDNVHGCPSLASPSLDFVGDVRERAPSAAPLPPAPPRLSSASTGFPEHRKRSRTSAFKQQRADRDSAAYKQPPPRRASTTPGASLASSTTAEKNSIGEENKRRLAAMSPAEIERERGELISALPQSLIERLLRRANIDEDHQQEGIRPATSKENKDGSCTPKQQPEQSGGTSTSAQPTKPINSVSFDVPSSSPPPTTENQSSQQATTTEDLPPHHPPSELYSASAFPTGPIHFPRPPPRQSPMPNLDPSSPSFFEDLQTHYFPDTPHDPSLLSWLQPDSYSSATDYGPYPPASPYHPDSSATSVSPASLRFSLAGNILAPRTSLAIPTTLGLHHHAHDPEAAGYTISELAILSRSSFPAQRCLAWQVLGRLLYRLGQGEFGEEGSTLVEGLWSAVEREGVVAGMLAEAVAAGGGGGGGGGGGPNAAGRIGKHASAKAWATEAVWLWRRGGGGERGLTREGALSHLIECTTQTESRRQIAKAKQMPGPILRVAITQAEPVYLDLDATVEKTVKIIEEAAQGGAKLIAFPECWIPGYPGWIWNRPVDPAMNTRYIQNSLRLHPTPSLQLLTVQAAAKRHSIAVALGFSEATPSHSLYIAQCLISPEGEVLLHRRKLKPTHMERTVFGDGNNDATIGLDNLSNVAAVDFGQPIGAVKVGMLSCWEHAQPLLKYHAFSLGAAVHVSMWPPVDPHAGVDGEGLWSMSAEGVMGLSQTCAVEGGSFVLHCTAVCGEQGVETLRTKGGLLFQEPGGGHSAAIGPDGRRLTTALGNGDAAVEGIVFADLDLERIVTNRGFLDVVGHYSRPDVLWLGADRAGREVVVGREKRGREGEVKGVGLID</sequence>